<dbReference type="SUPFAM" id="SSF64288">
    <property type="entry name" value="Chorismate lyase-like"/>
    <property type="match status" value="1"/>
</dbReference>
<keyword evidence="2 5" id="KW-0831">Ubiquinone biosynthesis</keyword>
<dbReference type="EMBL" id="JAHXRI010000001">
    <property type="protein sequence ID" value="MBZ1349269.1"/>
    <property type="molecule type" value="Genomic_DNA"/>
</dbReference>
<proteinExistence type="inferred from homology"/>
<keyword evidence="7" id="KW-1185">Reference proteome</keyword>
<keyword evidence="1 5" id="KW-0963">Cytoplasm</keyword>
<name>A0A953N716_9BURK</name>
<comment type="caution">
    <text evidence="5">Lacks conserved residue(s) required for the propagation of feature annotation.</text>
</comment>
<accession>A0A953N716</accession>
<sequence length="182" mass="20523">MQPSPSGLRWRNTPPPALTICQKNWLMRPGALTAALRQLGALDLRVLSEKVRPLTREDSSLIGLAVGQPAWVREVAMRLGGQDCVVARSLTPLGPSHGVWQGIRRLRTRPLADMLYQDASIHRSDFEVARLGRRSALFQTVQRNLTKPVTHTLLARRSVFWRSGQPLLVAECFLPEFWRQAQ</sequence>
<dbReference type="InterPro" id="IPR028978">
    <property type="entry name" value="Chorismate_lyase_/UTRA_dom_sf"/>
</dbReference>
<dbReference type="AlphaFoldDB" id="A0A953N716"/>
<feature type="binding site" evidence="5">
    <location>
        <position position="73"/>
    </location>
    <ligand>
        <name>substrate</name>
    </ligand>
</feature>
<dbReference type="Gene3D" id="3.40.1410.10">
    <property type="entry name" value="Chorismate lyase-like"/>
    <property type="match status" value="1"/>
</dbReference>
<dbReference type="HAMAP" id="MF_01632">
    <property type="entry name" value="UbiC"/>
    <property type="match status" value="1"/>
</dbReference>
<keyword evidence="3 5" id="KW-0456">Lyase</keyword>
<feature type="binding site" evidence="5">
    <location>
        <position position="111"/>
    </location>
    <ligand>
        <name>substrate</name>
    </ligand>
</feature>
<evidence type="ECO:0000313" key="6">
    <source>
        <dbReference type="EMBL" id="MBZ1349269.1"/>
    </source>
</evidence>
<protein>
    <recommendedName>
        <fullName evidence="5">Probable chorismate pyruvate-lyase</fullName>
        <shortName evidence="5">CL</shortName>
        <shortName evidence="5">CPL</shortName>
        <ecNumber evidence="5">4.1.3.40</ecNumber>
    </recommendedName>
</protein>
<dbReference type="EC" id="4.1.3.40" evidence="5"/>
<feature type="binding site" evidence="5">
    <location>
        <position position="171"/>
    </location>
    <ligand>
        <name>substrate</name>
    </ligand>
</feature>
<evidence type="ECO:0000256" key="1">
    <source>
        <dbReference type="ARBA" id="ARBA00022490"/>
    </source>
</evidence>
<dbReference type="GO" id="GO:0005829">
    <property type="term" value="C:cytosol"/>
    <property type="evidence" value="ECO:0007669"/>
    <property type="project" value="TreeGrafter"/>
</dbReference>
<evidence type="ECO:0000256" key="4">
    <source>
        <dbReference type="ARBA" id="ARBA00023317"/>
    </source>
</evidence>
<gene>
    <name evidence="5" type="primary">ubiC</name>
    <name evidence="6" type="ORF">KZZ10_01290</name>
</gene>
<dbReference type="GO" id="GO:0042866">
    <property type="term" value="P:pyruvate biosynthetic process"/>
    <property type="evidence" value="ECO:0007669"/>
    <property type="project" value="UniProtKB-UniRule"/>
</dbReference>
<evidence type="ECO:0000256" key="3">
    <source>
        <dbReference type="ARBA" id="ARBA00023239"/>
    </source>
</evidence>
<dbReference type="Proteomes" id="UP000739565">
    <property type="component" value="Unassembled WGS sequence"/>
</dbReference>
<comment type="function">
    <text evidence="5">Removes the pyruvyl group from chorismate, with concomitant aromatization of the ring, to provide 4-hydroxybenzoate (4HB) for the ubiquinone pathway.</text>
</comment>
<comment type="pathway">
    <text evidence="5">Cofactor biosynthesis; ubiquinone biosynthesis.</text>
</comment>
<dbReference type="Pfam" id="PF04345">
    <property type="entry name" value="Chor_lyase"/>
    <property type="match status" value="1"/>
</dbReference>
<comment type="caution">
    <text evidence="6">The sequence shown here is derived from an EMBL/GenBank/DDBJ whole genome shotgun (WGS) entry which is preliminary data.</text>
</comment>
<comment type="catalytic activity">
    <reaction evidence="5">
        <text>chorismate = 4-hydroxybenzoate + pyruvate</text>
        <dbReference type="Rhea" id="RHEA:16505"/>
        <dbReference type="ChEBI" id="CHEBI:15361"/>
        <dbReference type="ChEBI" id="CHEBI:17879"/>
        <dbReference type="ChEBI" id="CHEBI:29748"/>
        <dbReference type="EC" id="4.1.3.40"/>
    </reaction>
</comment>
<dbReference type="GO" id="GO:0006744">
    <property type="term" value="P:ubiquinone biosynthetic process"/>
    <property type="evidence" value="ECO:0007669"/>
    <property type="project" value="UniProtKB-UniRule"/>
</dbReference>
<evidence type="ECO:0000256" key="2">
    <source>
        <dbReference type="ARBA" id="ARBA00022688"/>
    </source>
</evidence>
<dbReference type="RefSeq" id="WP_259659679.1">
    <property type="nucleotide sequence ID" value="NZ_JAHXRI010000001.1"/>
</dbReference>
<comment type="subcellular location">
    <subcellularLocation>
        <location evidence="5">Cytoplasm</location>
    </subcellularLocation>
</comment>
<evidence type="ECO:0000256" key="5">
    <source>
        <dbReference type="HAMAP-Rule" id="MF_01632"/>
    </source>
</evidence>
<dbReference type="PANTHER" id="PTHR38683:SF1">
    <property type="entry name" value="CHORISMATE PYRUVATE-LYASE"/>
    <property type="match status" value="1"/>
</dbReference>
<reference evidence="6" key="1">
    <citation type="submission" date="2021-07" db="EMBL/GenBank/DDBJ databases">
        <title>New genus and species of the family Alcaligenaceae.</title>
        <authorList>
            <person name="Hahn M.W."/>
        </authorList>
    </citation>
    <scope>NUCLEOTIDE SEQUENCE</scope>
    <source>
        <strain evidence="6">LF4-65</strain>
    </source>
</reference>
<dbReference type="InterPro" id="IPR007440">
    <property type="entry name" value="Chorismate--pyruvate_lyase"/>
</dbReference>
<comment type="similarity">
    <text evidence="5">Belongs to the UbiC family.</text>
</comment>
<evidence type="ECO:0000313" key="7">
    <source>
        <dbReference type="Proteomes" id="UP000739565"/>
    </source>
</evidence>
<keyword evidence="4 5" id="KW-0670">Pyruvate</keyword>
<dbReference type="GO" id="GO:0008813">
    <property type="term" value="F:chorismate lyase activity"/>
    <property type="evidence" value="ECO:0007669"/>
    <property type="project" value="UniProtKB-UniRule"/>
</dbReference>
<dbReference type="PANTHER" id="PTHR38683">
    <property type="entry name" value="CHORISMATE PYRUVATE-LYASE"/>
    <property type="match status" value="1"/>
</dbReference>
<organism evidence="6 7">
    <name type="scientific">Zwartia hollandica</name>
    <dbReference type="NCBI Taxonomy" id="324606"/>
    <lineage>
        <taxon>Bacteria</taxon>
        <taxon>Pseudomonadati</taxon>
        <taxon>Pseudomonadota</taxon>
        <taxon>Betaproteobacteria</taxon>
        <taxon>Burkholderiales</taxon>
        <taxon>Alcaligenaceae</taxon>
        <taxon>Zwartia</taxon>
    </lineage>
</organism>